<protein>
    <submittedName>
        <fullName evidence="2">DUF4843 domain-containing protein</fullName>
    </submittedName>
</protein>
<keyword evidence="1" id="KW-0732">Signal</keyword>
<evidence type="ECO:0000313" key="2">
    <source>
        <dbReference type="EMBL" id="TKC63988.1"/>
    </source>
</evidence>
<dbReference type="EMBL" id="SWDX01000002">
    <property type="protein sequence ID" value="TKC63988.1"/>
    <property type="molecule type" value="Genomic_DNA"/>
</dbReference>
<evidence type="ECO:0000256" key="1">
    <source>
        <dbReference type="SAM" id="SignalP"/>
    </source>
</evidence>
<proteinExistence type="predicted"/>
<dbReference type="RefSeq" id="WP_136879538.1">
    <property type="nucleotide sequence ID" value="NZ_SWDX01000002.1"/>
</dbReference>
<evidence type="ECO:0000313" key="3">
    <source>
        <dbReference type="Proteomes" id="UP000309594"/>
    </source>
</evidence>
<sequence>MNKISYIAAFALALCLFASCKKESLLTYDVSDNIYFNYKASGLIADSLEASFAIRPASATDSVLKLPLAITGTASDHDRTYKVIVIDSNTTAVAGKHYVLPASFTIRAGRVLDSLPVKLLRSADLQTKAVYLKLALQPGGDFTTDMKTLYSSIAGTVNALAFKVKISDMFIVWSSSFNTYFGVFSIKKIKLINQVTGMPFDYYTKGWLSDLQFSVRAANWAISVSHYLADQKAAGHTVYENDGITEMKMGTAYQ</sequence>
<feature type="chain" id="PRO_5020485618" evidence="1">
    <location>
        <begin position="19"/>
        <end position="254"/>
    </location>
</feature>
<dbReference type="InterPro" id="IPR032299">
    <property type="entry name" value="DUF4843"/>
</dbReference>
<dbReference type="Pfam" id="PF16132">
    <property type="entry name" value="DUF4843"/>
    <property type="match status" value="1"/>
</dbReference>
<dbReference type="AlphaFoldDB" id="A0A4U1GIP1"/>
<reference evidence="2 3" key="1">
    <citation type="submission" date="2019-04" db="EMBL/GenBank/DDBJ databases">
        <title>Pedobacter sp. RP-1-16 sp. nov., isolated from Arctic soil.</title>
        <authorList>
            <person name="Dahal R.H."/>
            <person name="Kim D.-U."/>
        </authorList>
    </citation>
    <scope>NUCLEOTIDE SEQUENCE [LARGE SCALE GENOMIC DNA]</scope>
    <source>
        <strain evidence="2 3">RP-1-16</strain>
    </source>
</reference>
<comment type="caution">
    <text evidence="2">The sequence shown here is derived from an EMBL/GenBank/DDBJ whole genome shotgun (WGS) entry which is preliminary data.</text>
</comment>
<feature type="signal peptide" evidence="1">
    <location>
        <begin position="1"/>
        <end position="18"/>
    </location>
</feature>
<dbReference type="Proteomes" id="UP000309594">
    <property type="component" value="Unassembled WGS sequence"/>
</dbReference>
<accession>A0A4U1GIP1</accession>
<name>A0A4U1GIP1_9SPHI</name>
<dbReference type="PROSITE" id="PS51257">
    <property type="entry name" value="PROKAR_LIPOPROTEIN"/>
    <property type="match status" value="1"/>
</dbReference>
<gene>
    <name evidence="2" type="ORF">FBD94_06505</name>
</gene>
<organism evidence="2 3">
    <name type="scientific">Pedobacter hiemivivus</name>
    <dbReference type="NCBI Taxonomy" id="2530454"/>
    <lineage>
        <taxon>Bacteria</taxon>
        <taxon>Pseudomonadati</taxon>
        <taxon>Bacteroidota</taxon>
        <taxon>Sphingobacteriia</taxon>
        <taxon>Sphingobacteriales</taxon>
        <taxon>Sphingobacteriaceae</taxon>
        <taxon>Pedobacter</taxon>
    </lineage>
</organism>